<proteinExistence type="predicted"/>
<reference evidence="3 4" key="1">
    <citation type="journal article" date="2011" name="Proc. Natl. Acad. Sci. U.S.A.">
        <title>Niche of harmful alga Aureococcus anophagefferens revealed through ecogenomics.</title>
        <authorList>
            <person name="Gobler C.J."/>
            <person name="Berry D.L."/>
            <person name="Dyhrman S.T."/>
            <person name="Wilhelm S.W."/>
            <person name="Salamov A."/>
            <person name="Lobanov A.V."/>
            <person name="Zhang Y."/>
            <person name="Collier J.L."/>
            <person name="Wurch L.L."/>
            <person name="Kustka A.B."/>
            <person name="Dill B.D."/>
            <person name="Shah M."/>
            <person name="VerBerkmoes N.C."/>
            <person name="Kuo A."/>
            <person name="Terry A."/>
            <person name="Pangilinan J."/>
            <person name="Lindquist E.A."/>
            <person name="Lucas S."/>
            <person name="Paulsen I.T."/>
            <person name="Hattenrath-Lehmann T.K."/>
            <person name="Talmage S.C."/>
            <person name="Walker E.A."/>
            <person name="Koch F."/>
            <person name="Burson A.M."/>
            <person name="Marcoval M.A."/>
            <person name="Tang Y.Z."/>
            <person name="Lecleir G.R."/>
            <person name="Coyne K.J."/>
            <person name="Berg G.M."/>
            <person name="Bertrand E.M."/>
            <person name="Saito M.A."/>
            <person name="Gladyshev V.N."/>
            <person name="Grigoriev I.V."/>
        </authorList>
    </citation>
    <scope>NUCLEOTIDE SEQUENCE [LARGE SCALE GENOMIC DNA]</scope>
    <source>
        <strain evidence="4">CCMP 1984</strain>
    </source>
</reference>
<keyword evidence="4" id="KW-1185">Reference proteome</keyword>
<feature type="compositionally biased region" description="Pro residues" evidence="2">
    <location>
        <begin position="49"/>
        <end position="58"/>
    </location>
</feature>
<protein>
    <recommendedName>
        <fullName evidence="5">RelA/SpoT domain-containing protein</fullName>
    </recommendedName>
</protein>
<dbReference type="SUPFAM" id="SSF103473">
    <property type="entry name" value="MFS general substrate transporter"/>
    <property type="match status" value="1"/>
</dbReference>
<keyword evidence="1" id="KW-0175">Coiled coil</keyword>
<evidence type="ECO:0000313" key="4">
    <source>
        <dbReference type="Proteomes" id="UP000002729"/>
    </source>
</evidence>
<dbReference type="Pfam" id="PF25296">
    <property type="entry name" value="Decapeptide"/>
    <property type="match status" value="1"/>
</dbReference>
<evidence type="ECO:0008006" key="5">
    <source>
        <dbReference type="Google" id="ProtNLM"/>
    </source>
</evidence>
<dbReference type="GeneID" id="20227211"/>
<feature type="coiled-coil region" evidence="1">
    <location>
        <begin position="148"/>
        <end position="182"/>
    </location>
</feature>
<dbReference type="Gene3D" id="1.20.1250.20">
    <property type="entry name" value="MFS general substrate transporter like domains"/>
    <property type="match status" value="1"/>
</dbReference>
<dbReference type="KEGG" id="aaf:AURANDRAFT_69060"/>
<dbReference type="InterPro" id="IPR057481">
    <property type="entry name" value="Decapeptide"/>
</dbReference>
<dbReference type="InterPro" id="IPR036259">
    <property type="entry name" value="MFS_trans_sf"/>
</dbReference>
<feature type="region of interest" description="Disordered" evidence="2">
    <location>
        <begin position="36"/>
        <end position="58"/>
    </location>
</feature>
<evidence type="ECO:0000256" key="2">
    <source>
        <dbReference type="SAM" id="MobiDB-lite"/>
    </source>
</evidence>
<organism evidence="4">
    <name type="scientific">Aureococcus anophagefferens</name>
    <name type="common">Harmful bloom alga</name>
    <dbReference type="NCBI Taxonomy" id="44056"/>
    <lineage>
        <taxon>Eukaryota</taxon>
        <taxon>Sar</taxon>
        <taxon>Stramenopiles</taxon>
        <taxon>Ochrophyta</taxon>
        <taxon>Pelagophyceae</taxon>
        <taxon>Pelagomonadales</taxon>
        <taxon>Pelagomonadaceae</taxon>
        <taxon>Aureococcus</taxon>
    </lineage>
</organism>
<sequence>MARTLCLVLSCRAMSLEKVATRRPVRIHKTWSTTGRSTVAAPPLHAPTTPMPLAPPAAAPPPPAAVAAAAPGWSRQHYATLGVLYVAYAVGMYAKGTVSLAIPFMKDTLTHDDVSKLLTFGSACYTLGKLLGGPATDYLGGRRTLVLMAAVQDHVGRLEADNAALKARVALLEGDAAAARARQACAATDAAPRAVTPEDREQLPPGLEGLAPWSAAVEEPDALEALAAALAAHPEDERCAAALEARALAAARAVTGEFERRAAADGVVARCDAAVESGDGDFRDVYGVMWDRVARRSDDLAAYVAAAAPCAALDGAGAAQRAAGVAELVSGAARTKERFDAHFRALGDVAGVACDPPAALKKVARIVEKVVALGSPARVFDVLRCLVVVDDMALAAAALGRVVGDAALDVVRVKERFVARPAAGGWRDALVNARFADDDVVFEVQIVHRELLVARRGLPGHAIYNKVRTARETLEKMGLSRDDRPRRVRELRTGAGATAARLRALGVSLDDLVAARCFDASELRAGGASAQELRDRGVPLADILRAGYAPEELRVADAADPGALLDAGYAWDDVAEAFDLKRPDKLAL</sequence>
<dbReference type="OrthoDB" id="38061at2759"/>
<name>F0YRL4_AURAN</name>
<gene>
    <name evidence="3" type="ORF">AURANDRAFT_69060</name>
</gene>
<dbReference type="AlphaFoldDB" id="F0YRL4"/>
<dbReference type="InParanoid" id="F0YRL4"/>
<evidence type="ECO:0000256" key="1">
    <source>
        <dbReference type="SAM" id="Coils"/>
    </source>
</evidence>
<dbReference type="Proteomes" id="UP000002729">
    <property type="component" value="Unassembled WGS sequence"/>
</dbReference>
<accession>F0YRL4</accession>
<feature type="non-terminal residue" evidence="3">
    <location>
        <position position="588"/>
    </location>
</feature>
<feature type="compositionally biased region" description="Low complexity" evidence="2">
    <location>
        <begin position="39"/>
        <end position="48"/>
    </location>
</feature>
<dbReference type="EMBL" id="GL833676">
    <property type="protein sequence ID" value="EGB02245.1"/>
    <property type="molecule type" value="Genomic_DNA"/>
</dbReference>
<evidence type="ECO:0000313" key="3">
    <source>
        <dbReference type="EMBL" id="EGB02245.1"/>
    </source>
</evidence>
<dbReference type="RefSeq" id="XP_009043055.1">
    <property type="nucleotide sequence ID" value="XM_009044807.1"/>
</dbReference>